<dbReference type="SMART" id="SM00060">
    <property type="entry name" value="FN3"/>
    <property type="match status" value="1"/>
</dbReference>
<dbReference type="Pfam" id="PF00041">
    <property type="entry name" value="fn3"/>
    <property type="match status" value="1"/>
</dbReference>
<dbReference type="GO" id="GO:0007274">
    <property type="term" value="P:neuromuscular synaptic transmission"/>
    <property type="evidence" value="ECO:0007669"/>
    <property type="project" value="TreeGrafter"/>
</dbReference>
<reference evidence="1" key="1">
    <citation type="submission" date="2020-11" db="EMBL/GenBank/DDBJ databases">
        <authorList>
            <person name="Tran Van P."/>
        </authorList>
    </citation>
    <scope>NUCLEOTIDE SEQUENCE</scope>
</reference>
<dbReference type="PROSITE" id="PS50853">
    <property type="entry name" value="FN3"/>
    <property type="match status" value="1"/>
</dbReference>
<dbReference type="OrthoDB" id="4158657at2759"/>
<name>A0A7R8ZYA4_9CRUS</name>
<dbReference type="InterPro" id="IPR040325">
    <property type="entry name" value="RIMBP1/2/3"/>
</dbReference>
<dbReference type="PANTHER" id="PTHR14234:SF19">
    <property type="entry name" value="RIM-BINDING PROTEIN, ISOFORM F"/>
    <property type="match status" value="1"/>
</dbReference>
<feature type="non-terminal residue" evidence="1">
    <location>
        <position position="1"/>
    </location>
</feature>
<dbReference type="InterPro" id="IPR003961">
    <property type="entry name" value="FN3_dom"/>
</dbReference>
<dbReference type="AlphaFoldDB" id="A0A7R8ZYA4"/>
<dbReference type="SUPFAM" id="SSF49265">
    <property type="entry name" value="Fibronectin type III"/>
    <property type="match status" value="1"/>
</dbReference>
<dbReference type="PANTHER" id="PTHR14234">
    <property type="entry name" value="RIM BINDING PROTEIN-RELATED"/>
    <property type="match status" value="1"/>
</dbReference>
<dbReference type="InterPro" id="IPR036116">
    <property type="entry name" value="FN3_sf"/>
</dbReference>
<protein>
    <submittedName>
        <fullName evidence="1">Uncharacterized protein</fullName>
    </submittedName>
</protein>
<sequence>NHPECPPNSPRFPESYHVYVDGNLRTTVSVSDRPRALVEGVDSIRIHRISVRSVTQDRRTSRDAACTMLIGKGAPLAPACVRASSVTSTSAIISWLPSNSNYQHVISVNNVEVKTLRPGSYRHTITGLTPNTTYKVSVMAKNIRAPMINEKNIKHLEKLSAHTEFRTLP</sequence>
<dbReference type="EMBL" id="OB677866">
    <property type="protein sequence ID" value="CAD7236289.1"/>
    <property type="molecule type" value="Genomic_DNA"/>
</dbReference>
<dbReference type="InterPro" id="IPR013783">
    <property type="entry name" value="Ig-like_fold"/>
</dbReference>
<evidence type="ECO:0000313" key="1">
    <source>
        <dbReference type="EMBL" id="CAD7236289.1"/>
    </source>
</evidence>
<feature type="non-terminal residue" evidence="1">
    <location>
        <position position="169"/>
    </location>
</feature>
<proteinExistence type="predicted"/>
<dbReference type="GO" id="GO:0045202">
    <property type="term" value="C:synapse"/>
    <property type="evidence" value="ECO:0007669"/>
    <property type="project" value="GOC"/>
</dbReference>
<gene>
    <name evidence="1" type="ORF">CTOB1V02_LOCUS14104</name>
</gene>
<organism evidence="1">
    <name type="scientific">Cyprideis torosa</name>
    <dbReference type="NCBI Taxonomy" id="163714"/>
    <lineage>
        <taxon>Eukaryota</taxon>
        <taxon>Metazoa</taxon>
        <taxon>Ecdysozoa</taxon>
        <taxon>Arthropoda</taxon>
        <taxon>Crustacea</taxon>
        <taxon>Oligostraca</taxon>
        <taxon>Ostracoda</taxon>
        <taxon>Podocopa</taxon>
        <taxon>Podocopida</taxon>
        <taxon>Cytherocopina</taxon>
        <taxon>Cytheroidea</taxon>
        <taxon>Cytherideidae</taxon>
        <taxon>Cyprideis</taxon>
    </lineage>
</organism>
<dbReference type="CDD" id="cd00063">
    <property type="entry name" value="FN3"/>
    <property type="match status" value="1"/>
</dbReference>
<dbReference type="Gene3D" id="2.60.40.10">
    <property type="entry name" value="Immunoglobulins"/>
    <property type="match status" value="1"/>
</dbReference>
<accession>A0A7R8ZYA4</accession>